<name>A0A3E2BNX6_9BACT</name>
<evidence type="ECO:0000313" key="1">
    <source>
        <dbReference type="EMBL" id="RFT16439.1"/>
    </source>
</evidence>
<protein>
    <recommendedName>
        <fullName evidence="3">DUF2961 domain-containing protein</fullName>
    </recommendedName>
</protein>
<evidence type="ECO:0008006" key="3">
    <source>
        <dbReference type="Google" id="ProtNLM"/>
    </source>
</evidence>
<dbReference type="AlphaFoldDB" id="A0A3E2BNX6"/>
<accession>A0A3E2BNX6</accession>
<reference evidence="1 2" key="1">
    <citation type="submission" date="2018-08" db="EMBL/GenBank/DDBJ databases">
        <title>Genome analysis of the thermophilic bacterium of the candidate phylum Aminicenantes from deep subsurface aquifer revealed its physiology and ecological role.</title>
        <authorList>
            <person name="Kadnikov V.V."/>
            <person name="Mardanov A.V."/>
            <person name="Beletsky A.V."/>
            <person name="Karnachuk O.V."/>
            <person name="Ravin N.V."/>
        </authorList>
    </citation>
    <scope>NUCLEOTIDE SEQUENCE [LARGE SCALE GENOMIC DNA]</scope>
    <source>
        <strain evidence="1">BY38</strain>
    </source>
</reference>
<comment type="caution">
    <text evidence="1">The sequence shown here is derived from an EMBL/GenBank/DDBJ whole genome shotgun (WGS) entry which is preliminary data.</text>
</comment>
<evidence type="ECO:0000313" key="2">
    <source>
        <dbReference type="Proteomes" id="UP000257323"/>
    </source>
</evidence>
<dbReference type="Proteomes" id="UP000257323">
    <property type="component" value="Unassembled WGS sequence"/>
</dbReference>
<proteinExistence type="predicted"/>
<dbReference type="EMBL" id="QUAH01000003">
    <property type="protein sequence ID" value="RFT16439.1"/>
    <property type="molecule type" value="Genomic_DNA"/>
</dbReference>
<dbReference type="InterPro" id="IPR021345">
    <property type="entry name" value="DUF2961"/>
</dbReference>
<sequence length="402" mass="45746">MNAKKIISVLVLGLLLCPLAGLSQEKFSGSSLLDDLARLKNYQRLRISSYDRSGKNSDSLKIQPGETAELARIEGAGIITHIWITVSCPDPMIRRNAVLRMYWDGEKNPSVECPLGDFFGQGWGEKYNFVSLPLAVSPGNGNGLNSYFPMPFSNGALVTLENQSDQPINAFYYYIDYEKHKTLPADLGRFHAFWNRELTDPGPDGENEWSVLGPQSPNLDGAANYVIADIEGKGQFVGINYYVDNPSPMWYGEGDDMFFIDGEKWPPSLHGTGTEDFFNSSWSPKEIYQHPFFGYARVNHETGWLGRTHCYRFFLESPITFEKSLRATIEHGHNNCLILDLVTVAYWYQKEPHKPFPALRPKEERQNRPPVGVVEIHRWREAWRQSQGGGKLWGNERKEEKK</sequence>
<organism evidence="1 2">
    <name type="scientific">Candidatus Saccharicenans subterraneus</name>
    <dbReference type="NCBI Taxonomy" id="2508984"/>
    <lineage>
        <taxon>Bacteria</taxon>
        <taxon>Candidatus Aminicenantota</taxon>
        <taxon>Candidatus Aminicenantia</taxon>
        <taxon>Candidatus Aminicenantales</taxon>
        <taxon>Candidatus Saccharicenantaceae</taxon>
        <taxon>Candidatus Saccharicenans</taxon>
    </lineage>
</organism>
<gene>
    <name evidence="1" type="ORF">OP8BY_1617</name>
</gene>
<dbReference type="Pfam" id="PF11175">
    <property type="entry name" value="DUF2961"/>
    <property type="match status" value="1"/>
</dbReference>
<dbReference type="Gene3D" id="2.60.120.1390">
    <property type="match status" value="2"/>
</dbReference>